<feature type="domain" description="DUF1722" evidence="1">
    <location>
        <begin position="195"/>
        <end position="311"/>
    </location>
</feature>
<gene>
    <name evidence="2" type="ORF">L21TH_2742</name>
</gene>
<keyword evidence="3" id="KW-1185">Reference proteome</keyword>
<dbReference type="PANTHER" id="PTHR30087">
    <property type="entry name" value="INNER MEMBRANE PROTEIN"/>
    <property type="match status" value="1"/>
</dbReference>
<proteinExistence type="predicted"/>
<dbReference type="InterPro" id="IPR013560">
    <property type="entry name" value="DUF1722"/>
</dbReference>
<dbReference type="eggNOG" id="COG1683">
    <property type="taxonomic scope" value="Bacteria"/>
</dbReference>
<dbReference type="RefSeq" id="WP_006317690.1">
    <property type="nucleotide sequence ID" value="NZ_ARZA01000287.1"/>
</dbReference>
<dbReference type="PANTHER" id="PTHR30087:SF0">
    <property type="entry name" value="INNER MEMBRANE PROTEIN"/>
    <property type="match status" value="1"/>
</dbReference>
<comment type="caution">
    <text evidence="2">The sequence shown here is derived from an EMBL/GenBank/DDBJ whole genome shotgun (WGS) entry which is preliminary data.</text>
</comment>
<protein>
    <recommendedName>
        <fullName evidence="1">DUF1722 domain-containing protein</fullName>
    </recommendedName>
</protein>
<sequence length="324" mass="38073">MKNFYKPNIVLSGCLEHLHSRYDGKMINNDFIKKLSFHVNFIIICPEIEIGLPTPRQALRLIRNDQNEERLVFSKTGEDITDKMVSFSISFLDNISKEEIDGFIVKSHSPTCGYNDSKIYKAHGKAPIIPQKTSGLFTKTIMEKYPDTTIESDGRLTNFNIREQFLTRIFTNSYFRKIKEERSMEALIKFHSENKYLLMAYSPYDLKTLGKIVANHERKSIDEILNKYHYYLNKALSKELKRNRNVNMLEHLFGYFKKEISKNEKNYFLEVLDDYINKKVPFSVPLTIINSWVVRFKNEYLSKQRIFEPFPKDLIEVTDSGKGL</sequence>
<evidence type="ECO:0000313" key="3">
    <source>
        <dbReference type="Proteomes" id="UP000013378"/>
    </source>
</evidence>
<dbReference type="OrthoDB" id="9797779at2"/>
<reference evidence="2 3" key="1">
    <citation type="journal article" date="2015" name="Geomicrobiol. J.">
        <title>Caldisalinibacter kiritimatiensis gen. nov., sp. nov., a moderately thermohalophilic thiosulfate-reducing bacterium from a hypersaline microbial mat.</title>
        <authorList>
            <person name="Ben Hania W."/>
            <person name="Joseph M."/>
            <person name="Fiebig A."/>
            <person name="Bunk B."/>
            <person name="Klenk H.-P."/>
            <person name="Fardeau M.-L."/>
            <person name="Spring S."/>
        </authorList>
    </citation>
    <scope>NUCLEOTIDE SEQUENCE [LARGE SCALE GENOMIC DNA]</scope>
    <source>
        <strain evidence="2 3">L21-TH-D2</strain>
    </source>
</reference>
<accession>R1CRE0</accession>
<name>R1CRE0_9FIRM</name>
<dbReference type="eggNOG" id="COG3272">
    <property type="taxonomic scope" value="Bacteria"/>
</dbReference>
<dbReference type="Pfam" id="PF08349">
    <property type="entry name" value="DUF1722"/>
    <property type="match status" value="1"/>
</dbReference>
<dbReference type="PIRSF" id="PIRSF037004">
    <property type="entry name" value="UCP037004"/>
    <property type="match status" value="1"/>
</dbReference>
<organism evidence="2 3">
    <name type="scientific">Caldisalinibacter kiritimatiensis</name>
    <dbReference type="NCBI Taxonomy" id="1304284"/>
    <lineage>
        <taxon>Bacteria</taxon>
        <taxon>Bacillati</taxon>
        <taxon>Bacillota</taxon>
        <taxon>Tissierellia</taxon>
        <taxon>Tissierellales</taxon>
        <taxon>Thermohalobacteraceae</taxon>
        <taxon>Caldisalinibacter</taxon>
    </lineage>
</organism>
<dbReference type="STRING" id="1304284.L21TH_2742"/>
<evidence type="ECO:0000259" key="1">
    <source>
        <dbReference type="Pfam" id="PF08349"/>
    </source>
</evidence>
<dbReference type="InterPro" id="IPR017087">
    <property type="entry name" value="UCP037004"/>
</dbReference>
<dbReference type="EMBL" id="ARZA01000287">
    <property type="protein sequence ID" value="EOC99278.1"/>
    <property type="molecule type" value="Genomic_DNA"/>
</dbReference>
<dbReference type="PATRIC" id="fig|1304284.3.peg.2694"/>
<evidence type="ECO:0000313" key="2">
    <source>
        <dbReference type="EMBL" id="EOC99278.1"/>
    </source>
</evidence>
<dbReference type="AlphaFoldDB" id="R1CRE0"/>
<dbReference type="InterPro" id="IPR007553">
    <property type="entry name" value="2-thiour_desulf"/>
</dbReference>
<dbReference type="Proteomes" id="UP000013378">
    <property type="component" value="Unassembled WGS sequence"/>
</dbReference>
<dbReference type="Pfam" id="PF04463">
    <property type="entry name" value="2-thiour_desulf"/>
    <property type="match status" value="1"/>
</dbReference>